<protein>
    <recommendedName>
        <fullName evidence="3">Lccl domain-containing protein</fullName>
    </recommendedName>
</protein>
<accession>A0A9P4N6N8</accession>
<dbReference type="OrthoDB" id="425354at2759"/>
<name>A0A9P4N6N8_9PLEO</name>
<evidence type="ECO:0008006" key="3">
    <source>
        <dbReference type="Google" id="ProtNLM"/>
    </source>
</evidence>
<dbReference type="SUPFAM" id="SSF50814">
    <property type="entry name" value="Lipocalins"/>
    <property type="match status" value="1"/>
</dbReference>
<dbReference type="InterPro" id="IPR053037">
    <property type="entry name" value="Pericyclase_pydY-like"/>
</dbReference>
<dbReference type="PANTHER" id="PTHR38115">
    <property type="entry name" value="LIPOCALIN-LIKE DOMAIN-CONTAINING PROTEIN"/>
    <property type="match status" value="1"/>
</dbReference>
<organism evidence="1 2">
    <name type="scientific">Lojkania enalia</name>
    <dbReference type="NCBI Taxonomy" id="147567"/>
    <lineage>
        <taxon>Eukaryota</taxon>
        <taxon>Fungi</taxon>
        <taxon>Dikarya</taxon>
        <taxon>Ascomycota</taxon>
        <taxon>Pezizomycotina</taxon>
        <taxon>Dothideomycetes</taxon>
        <taxon>Pleosporomycetidae</taxon>
        <taxon>Pleosporales</taxon>
        <taxon>Pleosporales incertae sedis</taxon>
        <taxon>Lojkania</taxon>
    </lineage>
</organism>
<dbReference type="PANTHER" id="PTHR38115:SF1">
    <property type="entry name" value="LIPOCALIN-LIKE DOMAIN-CONTAINING PROTEIN"/>
    <property type="match status" value="1"/>
</dbReference>
<reference evidence="2" key="1">
    <citation type="journal article" date="2020" name="Stud. Mycol.">
        <title>101 Dothideomycetes genomes: A test case for predicting lifestyles and emergence of pathogens.</title>
        <authorList>
            <person name="Haridas S."/>
            <person name="Albert R."/>
            <person name="Binder M."/>
            <person name="Bloem J."/>
            <person name="LaButti K."/>
            <person name="Salamov A."/>
            <person name="Andreopoulos B."/>
            <person name="Baker S."/>
            <person name="Barry K."/>
            <person name="Bills G."/>
            <person name="Bluhm B."/>
            <person name="Cannon C."/>
            <person name="Castanera R."/>
            <person name="Culley D."/>
            <person name="Daum C."/>
            <person name="Ezra D."/>
            <person name="Gonzalez J."/>
            <person name="Henrissat B."/>
            <person name="Kuo A."/>
            <person name="Liang C."/>
            <person name="Lipzen A."/>
            <person name="Lutzoni F."/>
            <person name="Magnuson J."/>
            <person name="Mondo S."/>
            <person name="Nolan M."/>
            <person name="Ohm R."/>
            <person name="Pangilinan J."/>
            <person name="Park H.-J."/>
            <person name="Ramirez L."/>
            <person name="Alfaro M."/>
            <person name="Sun H."/>
            <person name="Tritt A."/>
            <person name="Yoshinaga Y."/>
            <person name="Zwiers L.-H."/>
            <person name="Turgeon B."/>
            <person name="Goodwin S."/>
            <person name="Spatafora J."/>
            <person name="Crous P."/>
            <person name="Grigoriev I."/>
        </authorList>
    </citation>
    <scope>NUCLEOTIDE SEQUENCE [LARGE SCALE GENOMIC DNA]</scope>
    <source>
        <strain evidence="2">CBS 304.66</strain>
    </source>
</reference>
<evidence type="ECO:0000313" key="2">
    <source>
        <dbReference type="Proteomes" id="UP000800093"/>
    </source>
</evidence>
<gene>
    <name evidence="1" type="ORF">CC78DRAFT_454848</name>
</gene>
<dbReference type="Proteomes" id="UP000800093">
    <property type="component" value="Unassembled WGS sequence"/>
</dbReference>
<sequence>MAAPTGFSLKDMTGDWVTHKGLSDDYDPVLALEGVPWWKRQAAGIITVTERITHTKDDKDTHKIVIEKRMTGGFKAEDEVLVTDGSIQSLSHSVFGNVKVRSEWSDLSEVDDKWLKEDWNHGSGENDGVNDAQHIKVSVSNDQLGWDLTVVWGFVLIDGKYYHSRRMLCRKGDQVAKAQIIFAWSRRG</sequence>
<comment type="caution">
    <text evidence="1">The sequence shown here is derived from an EMBL/GenBank/DDBJ whole genome shotgun (WGS) entry which is preliminary data.</text>
</comment>
<dbReference type="AlphaFoldDB" id="A0A9P4N6N8"/>
<proteinExistence type="predicted"/>
<dbReference type="EMBL" id="ML986585">
    <property type="protein sequence ID" value="KAF2268647.1"/>
    <property type="molecule type" value="Genomic_DNA"/>
</dbReference>
<dbReference type="InterPro" id="IPR012674">
    <property type="entry name" value="Calycin"/>
</dbReference>
<evidence type="ECO:0000313" key="1">
    <source>
        <dbReference type="EMBL" id="KAF2268647.1"/>
    </source>
</evidence>
<keyword evidence="2" id="KW-1185">Reference proteome</keyword>